<feature type="domain" description="ZAD" evidence="9">
    <location>
        <begin position="283"/>
        <end position="358"/>
    </location>
</feature>
<feature type="binding site" evidence="6">
    <location>
        <position position="334"/>
    </location>
    <ligand>
        <name>Zn(2+)</name>
        <dbReference type="ChEBI" id="CHEBI:29105"/>
    </ligand>
</feature>
<keyword evidence="11" id="KW-1185">Reference proteome</keyword>
<dbReference type="PANTHER" id="PTHR24379">
    <property type="entry name" value="KRAB AND ZINC FINGER DOMAIN-CONTAINING"/>
    <property type="match status" value="1"/>
</dbReference>
<keyword evidence="4 6" id="KW-0862">Zinc</keyword>
<feature type="domain" description="C2H2-type" evidence="8">
    <location>
        <begin position="501"/>
        <end position="524"/>
    </location>
</feature>
<evidence type="ECO:0000256" key="4">
    <source>
        <dbReference type="ARBA" id="ARBA00022833"/>
    </source>
</evidence>
<reference evidence="10" key="2">
    <citation type="submission" date="2020-05" db="UniProtKB">
        <authorList>
            <consortium name="EnsemblMetazoa"/>
        </authorList>
    </citation>
    <scope>IDENTIFICATION</scope>
    <source>
        <strain evidence="10">Epiroticus2</strain>
    </source>
</reference>
<dbReference type="Pfam" id="PF00096">
    <property type="entry name" value="zf-C2H2"/>
    <property type="match status" value="6"/>
</dbReference>
<feature type="domain" description="C2H2-type" evidence="8">
    <location>
        <begin position="1060"/>
        <end position="1083"/>
    </location>
</feature>
<accession>A0A182P531</accession>
<evidence type="ECO:0000313" key="11">
    <source>
        <dbReference type="Proteomes" id="UP000075885"/>
    </source>
</evidence>
<dbReference type="VEuPathDB" id="VectorBase:AEPI002018"/>
<feature type="region of interest" description="Disordered" evidence="7">
    <location>
        <begin position="777"/>
        <end position="798"/>
    </location>
</feature>
<keyword evidence="1 6" id="KW-0479">Metal-binding</keyword>
<evidence type="ECO:0000256" key="2">
    <source>
        <dbReference type="ARBA" id="ARBA00022737"/>
    </source>
</evidence>
<reference evidence="11" key="1">
    <citation type="submission" date="2013-03" db="EMBL/GenBank/DDBJ databases">
        <title>The Genome Sequence of Anopheles epiroticus epiroticus2.</title>
        <authorList>
            <consortium name="The Broad Institute Genomics Platform"/>
            <person name="Neafsey D.E."/>
            <person name="Howell P."/>
            <person name="Walker B."/>
            <person name="Young S.K."/>
            <person name="Zeng Q."/>
            <person name="Gargeya S."/>
            <person name="Fitzgerald M."/>
            <person name="Haas B."/>
            <person name="Abouelleil A."/>
            <person name="Allen A.W."/>
            <person name="Alvarado L."/>
            <person name="Arachchi H.M."/>
            <person name="Berlin A.M."/>
            <person name="Chapman S.B."/>
            <person name="Gainer-Dewar J."/>
            <person name="Goldberg J."/>
            <person name="Griggs A."/>
            <person name="Gujja S."/>
            <person name="Hansen M."/>
            <person name="Howarth C."/>
            <person name="Imamovic A."/>
            <person name="Ireland A."/>
            <person name="Larimer J."/>
            <person name="McCowan C."/>
            <person name="Murphy C."/>
            <person name="Pearson M."/>
            <person name="Poon T.W."/>
            <person name="Priest M."/>
            <person name="Roberts A."/>
            <person name="Saif S."/>
            <person name="Shea T."/>
            <person name="Sisk P."/>
            <person name="Sykes S."/>
            <person name="Wortman J."/>
            <person name="Nusbaum C."/>
            <person name="Birren B."/>
        </authorList>
    </citation>
    <scope>NUCLEOTIDE SEQUENCE [LARGE SCALE GENOMIC DNA]</scope>
    <source>
        <strain evidence="11">Epiroticus2</strain>
    </source>
</reference>
<dbReference type="Gene3D" id="3.30.160.60">
    <property type="entry name" value="Classic Zinc Finger"/>
    <property type="match status" value="11"/>
</dbReference>
<feature type="domain" description="C2H2-type" evidence="8">
    <location>
        <begin position="616"/>
        <end position="640"/>
    </location>
</feature>
<dbReference type="SMART" id="SM00868">
    <property type="entry name" value="zf-AD"/>
    <property type="match status" value="2"/>
</dbReference>
<feature type="domain" description="C2H2-type" evidence="8">
    <location>
        <begin position="115"/>
        <end position="138"/>
    </location>
</feature>
<protein>
    <recommendedName>
        <fullName evidence="12">Protein krueppel</fullName>
    </recommendedName>
</protein>
<dbReference type="SUPFAM" id="SSF57716">
    <property type="entry name" value="Glucocorticoid receptor-like (DNA-binding domain)"/>
    <property type="match status" value="1"/>
</dbReference>
<dbReference type="Proteomes" id="UP000075885">
    <property type="component" value="Unassembled WGS sequence"/>
</dbReference>
<dbReference type="PANTHER" id="PTHR24379:SF121">
    <property type="entry name" value="C2H2-TYPE DOMAIN-CONTAINING PROTEIN"/>
    <property type="match status" value="1"/>
</dbReference>
<evidence type="ECO:0008006" key="12">
    <source>
        <dbReference type="Google" id="ProtNLM"/>
    </source>
</evidence>
<feature type="binding site" evidence="6">
    <location>
        <position position="331"/>
    </location>
    <ligand>
        <name>Zn(2+)</name>
        <dbReference type="ChEBI" id="CHEBI:29105"/>
    </ligand>
</feature>
<dbReference type="GO" id="GO:0008270">
    <property type="term" value="F:zinc ion binding"/>
    <property type="evidence" value="ECO:0007669"/>
    <property type="project" value="UniProtKB-UniRule"/>
</dbReference>
<organism evidence="10 11">
    <name type="scientific">Anopheles epiroticus</name>
    <dbReference type="NCBI Taxonomy" id="199890"/>
    <lineage>
        <taxon>Eukaryota</taxon>
        <taxon>Metazoa</taxon>
        <taxon>Ecdysozoa</taxon>
        <taxon>Arthropoda</taxon>
        <taxon>Hexapoda</taxon>
        <taxon>Insecta</taxon>
        <taxon>Pterygota</taxon>
        <taxon>Neoptera</taxon>
        <taxon>Endopterygota</taxon>
        <taxon>Diptera</taxon>
        <taxon>Nematocera</taxon>
        <taxon>Culicoidea</taxon>
        <taxon>Culicidae</taxon>
        <taxon>Anophelinae</taxon>
        <taxon>Anopheles</taxon>
    </lineage>
</organism>
<feature type="domain" description="C2H2-type" evidence="8">
    <location>
        <begin position="977"/>
        <end position="1000"/>
    </location>
</feature>
<feature type="compositionally biased region" description="Polar residues" evidence="7">
    <location>
        <begin position="782"/>
        <end position="791"/>
    </location>
</feature>
<dbReference type="Gene3D" id="3.40.1800.20">
    <property type="match status" value="1"/>
</dbReference>
<dbReference type="PROSITE" id="PS00028">
    <property type="entry name" value="ZINC_FINGER_C2H2_1"/>
    <property type="match status" value="14"/>
</dbReference>
<feature type="domain" description="C2H2-type" evidence="8">
    <location>
        <begin position="919"/>
        <end position="942"/>
    </location>
</feature>
<dbReference type="PROSITE" id="PS51915">
    <property type="entry name" value="ZAD"/>
    <property type="match status" value="1"/>
</dbReference>
<evidence type="ECO:0000256" key="5">
    <source>
        <dbReference type="PROSITE-ProRule" id="PRU00042"/>
    </source>
</evidence>
<feature type="domain" description="C2H2-type" evidence="8">
    <location>
        <begin position="643"/>
        <end position="666"/>
    </location>
</feature>
<dbReference type="Pfam" id="PF07776">
    <property type="entry name" value="zf-AD"/>
    <property type="match status" value="2"/>
</dbReference>
<dbReference type="AlphaFoldDB" id="A0A182P531"/>
<evidence type="ECO:0000256" key="7">
    <source>
        <dbReference type="SAM" id="MobiDB-lite"/>
    </source>
</evidence>
<sequence length="1091" mass="124880">MDDIEPEATPSKRACSLKGICKQISPTETIVTEETKEVNAAEGAKALENINPENWRHFGKRMCEICGQSVTCLTRHLRSHAKEGKYGCPYCTVQMSDSSNLLRHIRSVHLKIVVKTCELCGKGFVQYNTFNDHMRSKHGIGEKYECKICFKNYLHPAGLKQHQQRAHTDIRKNECELCHKRFKSKYEQGIIFGHDSKLNKCTFSILLTDANCGVMREYIPKKDHSHVTTAQNGSKASHFHVNSATSLIGTSLSSTCISGSFIRNRVKTMMTNLMVSTLREITNICRLCLCEELEILIPTKDVLNTSLTSDDVERITGVRIPTDDNVPYVMCTTCRNSLRKSVAFRNSCIRNDRLYMQLFSEYIDDIRTVAEIRQIADTIDQLDVGDFEENNYVNDKQELLASHGEDYSEFGNEDAEACASEKSKEKPLKVVRSNKSSRKSRAKVALVTETSEQNGTQSGKLLKIANLQDWSNFSKRLCELCGQMVTNFKRHLLSHTKNAKYACPHCSVQMTDSSNLIRHINAVHKKTIIKTCDICNQGFTHYNSYNSHLRIKHGKGEKYGCKICPKKFNHPSGLREHIKRVHTFESKYECTLCQKRFKTSRSLRLHGRVHSDNQPYPCSHCPKRFKSSFARNTHQLTHTGVIFSCELCKKSYRYKSLLSIHMRKDHPEAVRSAENTEDQDEDMLIPVANVLDAHITIENIERFTGIVIDPVENILHAICTDCEARLQKCAAFRRSCLRNDAYLRKLYSEASAEESEAEITDTHFIDSTDDKVYNRTVKRHSSCGSTSQQSMPEVGKRVTSQLQDYHAASAPEPHRNGTPLPLAADNVEEELYSANYIAPGEVSDEDEYFLTDDDEYFAPARKSKSTKEMQMDKEYISNEMYHLLDLSKYQRPRTLCELCGKAVSDIVSHLLSHRKEAIFGCPHCNVRMTHQANMMRHIREVHERRIVKSCDLCGKGFTHNNSYISHMLSRHGIGEKQECKQCKQKFNHRSGLREHIKRYHNIQFYDCTLCDKTFKMKRALKTHQLVHSSEKPYPCPKCPKRFKSSKARSCHLLTHAGVLFSCTLCNKSYRYKTLLNLHRRNAHPDATFSEG</sequence>
<keyword evidence="3 5" id="KW-0863">Zinc-finger</keyword>
<evidence type="ECO:0000259" key="8">
    <source>
        <dbReference type="PROSITE" id="PS50157"/>
    </source>
</evidence>
<dbReference type="GO" id="GO:0005634">
    <property type="term" value="C:nucleus"/>
    <property type="evidence" value="ECO:0007669"/>
    <property type="project" value="InterPro"/>
</dbReference>
<evidence type="ECO:0000256" key="3">
    <source>
        <dbReference type="ARBA" id="ARBA00022771"/>
    </source>
</evidence>
<dbReference type="SMART" id="SM00355">
    <property type="entry name" value="ZnF_C2H2"/>
    <property type="match status" value="18"/>
</dbReference>
<feature type="domain" description="C2H2-type" evidence="8">
    <location>
        <begin position="559"/>
        <end position="587"/>
    </location>
</feature>
<evidence type="ECO:0000256" key="6">
    <source>
        <dbReference type="PROSITE-ProRule" id="PRU01263"/>
    </source>
</evidence>
<feature type="binding site" evidence="6">
    <location>
        <position position="288"/>
    </location>
    <ligand>
        <name>Zn(2+)</name>
        <dbReference type="ChEBI" id="CHEBI:29105"/>
    </ligand>
</feature>
<feature type="domain" description="C2H2-type" evidence="8">
    <location>
        <begin position="1005"/>
        <end position="1032"/>
    </location>
</feature>
<dbReference type="InterPro" id="IPR036236">
    <property type="entry name" value="Znf_C2H2_sf"/>
</dbReference>
<keyword evidence="2" id="KW-0677">Repeat</keyword>
<dbReference type="PROSITE" id="PS50157">
    <property type="entry name" value="ZINC_FINGER_C2H2_2"/>
    <property type="match status" value="15"/>
</dbReference>
<name>A0A182P531_9DIPT</name>
<feature type="domain" description="C2H2-type" evidence="8">
    <location>
        <begin position="86"/>
        <end position="109"/>
    </location>
</feature>
<feature type="domain" description="C2H2-type" evidence="8">
    <location>
        <begin position="530"/>
        <end position="558"/>
    </location>
</feature>
<dbReference type="SUPFAM" id="SSF57667">
    <property type="entry name" value="beta-beta-alpha zinc fingers"/>
    <property type="match status" value="9"/>
</dbReference>
<evidence type="ECO:0000313" key="10">
    <source>
        <dbReference type="EnsemblMetazoa" id="AEPI002018-PA"/>
    </source>
</evidence>
<feature type="domain" description="C2H2-type" evidence="8">
    <location>
        <begin position="144"/>
        <end position="172"/>
    </location>
</feature>
<dbReference type="EnsemblMetazoa" id="AEPI002018-RA">
    <property type="protein sequence ID" value="AEPI002018-PA"/>
    <property type="gene ID" value="AEPI002018"/>
</dbReference>
<evidence type="ECO:0000256" key="1">
    <source>
        <dbReference type="ARBA" id="ARBA00022723"/>
    </source>
</evidence>
<evidence type="ECO:0000259" key="9">
    <source>
        <dbReference type="PROSITE" id="PS51915"/>
    </source>
</evidence>
<feature type="binding site" evidence="6">
    <location>
        <position position="285"/>
    </location>
    <ligand>
        <name>Zn(2+)</name>
        <dbReference type="ChEBI" id="CHEBI:29105"/>
    </ligand>
</feature>
<dbReference type="InterPro" id="IPR012934">
    <property type="entry name" value="Znf_AD"/>
</dbReference>
<dbReference type="InterPro" id="IPR013087">
    <property type="entry name" value="Znf_C2H2_type"/>
</dbReference>
<dbReference type="Pfam" id="PF12874">
    <property type="entry name" value="zf-met"/>
    <property type="match status" value="2"/>
</dbReference>
<feature type="domain" description="C2H2-type" evidence="8">
    <location>
        <begin position="588"/>
        <end position="615"/>
    </location>
</feature>
<dbReference type="STRING" id="199890.A0A182P531"/>
<proteinExistence type="predicted"/>
<feature type="domain" description="C2H2-type" evidence="8">
    <location>
        <begin position="948"/>
        <end position="971"/>
    </location>
</feature>
<feature type="domain" description="C2H2-type" evidence="8">
    <location>
        <begin position="1033"/>
        <end position="1057"/>
    </location>
</feature>